<dbReference type="Pfam" id="PF00691">
    <property type="entry name" value="OmpA"/>
    <property type="match status" value="1"/>
</dbReference>
<feature type="signal peptide" evidence="6">
    <location>
        <begin position="1"/>
        <end position="20"/>
    </location>
</feature>
<feature type="compositionally biased region" description="Low complexity" evidence="5">
    <location>
        <begin position="77"/>
        <end position="86"/>
    </location>
</feature>
<dbReference type="PROSITE" id="PS51123">
    <property type="entry name" value="OMPA_2"/>
    <property type="match status" value="1"/>
</dbReference>
<keyword evidence="2 4" id="KW-0472">Membrane</keyword>
<dbReference type="SUPFAM" id="SSF103088">
    <property type="entry name" value="OmpA-like"/>
    <property type="match status" value="1"/>
</dbReference>
<protein>
    <recommendedName>
        <fullName evidence="7">OmpA-like domain-containing protein</fullName>
    </recommendedName>
</protein>
<dbReference type="InterPro" id="IPR036737">
    <property type="entry name" value="OmpA-like_sf"/>
</dbReference>
<dbReference type="RefSeq" id="WP_221257855.1">
    <property type="nucleotide sequence ID" value="NZ_AP024749.1"/>
</dbReference>
<name>A0ABM7S5E7_9FLAO</name>
<accession>A0ABM7S5E7</accession>
<dbReference type="SUPFAM" id="SSF49899">
    <property type="entry name" value="Concanavalin A-like lectins/glucanases"/>
    <property type="match status" value="1"/>
</dbReference>
<feature type="chain" id="PRO_5046887657" description="OmpA-like domain-containing protein" evidence="6">
    <location>
        <begin position="21"/>
        <end position="418"/>
    </location>
</feature>
<evidence type="ECO:0000256" key="2">
    <source>
        <dbReference type="ARBA" id="ARBA00023136"/>
    </source>
</evidence>
<feature type="domain" description="OmpA-like" evidence="7">
    <location>
        <begin position="302"/>
        <end position="418"/>
    </location>
</feature>
<proteinExistence type="predicted"/>
<evidence type="ECO:0000256" key="3">
    <source>
        <dbReference type="ARBA" id="ARBA00023237"/>
    </source>
</evidence>
<dbReference type="PANTHER" id="PTHR30329">
    <property type="entry name" value="STATOR ELEMENT OF FLAGELLAR MOTOR COMPLEX"/>
    <property type="match status" value="1"/>
</dbReference>
<dbReference type="Proteomes" id="UP000825258">
    <property type="component" value="Chromosome"/>
</dbReference>
<evidence type="ECO:0000256" key="4">
    <source>
        <dbReference type="PROSITE-ProRule" id="PRU00473"/>
    </source>
</evidence>
<evidence type="ECO:0000313" key="8">
    <source>
        <dbReference type="EMBL" id="BCY28745.1"/>
    </source>
</evidence>
<dbReference type="Gene3D" id="2.60.120.560">
    <property type="entry name" value="Exo-inulinase, domain 1"/>
    <property type="match status" value="1"/>
</dbReference>
<dbReference type="InterPro" id="IPR050330">
    <property type="entry name" value="Bact_OuterMem_StrucFunc"/>
</dbReference>
<organism evidence="8 9">
    <name type="scientific">Flavobacterium okayamense</name>
    <dbReference type="NCBI Taxonomy" id="2830782"/>
    <lineage>
        <taxon>Bacteria</taxon>
        <taxon>Pseudomonadati</taxon>
        <taxon>Bacteroidota</taxon>
        <taxon>Flavobacteriia</taxon>
        <taxon>Flavobacteriales</taxon>
        <taxon>Flavobacteriaceae</taxon>
        <taxon>Flavobacterium</taxon>
    </lineage>
</organism>
<evidence type="ECO:0000256" key="6">
    <source>
        <dbReference type="SAM" id="SignalP"/>
    </source>
</evidence>
<sequence>MKTKYLFTIIALLSFSFSQAQLLDKLKKKAERAAERTVEKRVEKETEKKTDEALDEVFEEKSTKKEKKSSKKKSNEEGSTSNSGNEIVTGSSFFPNGQVLFSDNFKQDAYGDFPVNWNTNSGGEIIKVNGEKAFKLNPSGTYIAKTSKLPENYALEFDLVTENLDYKGLSGSNFGLIFSNESTLSKPKNGGKFGFSLWKGSNICNQINVQNWGKTNGKIDNNIPFKMQEKFNTTTHFTIVVNKTRLRVYIDNEKAIDLPSFLSNNFGNYIQFYLKGTDPKEKHIVAISNVKITEEGEDIRSMLLKGGFSTTKILFDSGSDKLKKESYAFLDKMAKVLQDDITIRLNIIGHTDSDGDAVKNMTLSKSRAAAVMNYFIDSKGLNKSRFMYQGRGENEPVADNTSAEGKAQNRRVEFQTLK</sequence>
<keyword evidence="3" id="KW-0998">Cell outer membrane</keyword>
<dbReference type="PRINTS" id="PR01021">
    <property type="entry name" value="OMPADOMAIN"/>
</dbReference>
<dbReference type="PANTHER" id="PTHR30329:SF21">
    <property type="entry name" value="LIPOPROTEIN YIAD-RELATED"/>
    <property type="match status" value="1"/>
</dbReference>
<feature type="region of interest" description="Disordered" evidence="5">
    <location>
        <begin position="392"/>
        <end position="418"/>
    </location>
</feature>
<keyword evidence="6" id="KW-0732">Signal</keyword>
<dbReference type="Gene3D" id="3.30.1330.60">
    <property type="entry name" value="OmpA-like domain"/>
    <property type="match status" value="1"/>
</dbReference>
<dbReference type="InterPro" id="IPR006665">
    <property type="entry name" value="OmpA-like"/>
</dbReference>
<gene>
    <name evidence="8" type="ORF">KK2020170_16130</name>
</gene>
<evidence type="ECO:0000313" key="9">
    <source>
        <dbReference type="Proteomes" id="UP000825258"/>
    </source>
</evidence>
<reference evidence="8 9" key="1">
    <citation type="submission" date="2021-06" db="EMBL/GenBank/DDBJ databases">
        <title>Whole genome sequences of Flavobacterium sp. KK2020170 and assembly.</title>
        <authorList>
            <person name="Kitahara K."/>
            <person name="Miyoshi S."/>
            <person name="Uesaka K."/>
        </authorList>
    </citation>
    <scope>NUCLEOTIDE SEQUENCE [LARGE SCALE GENOMIC DNA]</scope>
    <source>
        <strain evidence="8 9">KK2020170</strain>
    </source>
</reference>
<dbReference type="EMBL" id="AP024749">
    <property type="protein sequence ID" value="BCY28745.1"/>
    <property type="molecule type" value="Genomic_DNA"/>
</dbReference>
<dbReference type="InterPro" id="IPR013320">
    <property type="entry name" value="ConA-like_dom_sf"/>
</dbReference>
<feature type="compositionally biased region" description="Basic and acidic residues" evidence="5">
    <location>
        <begin position="32"/>
        <end position="52"/>
    </location>
</feature>
<evidence type="ECO:0000259" key="7">
    <source>
        <dbReference type="PROSITE" id="PS51123"/>
    </source>
</evidence>
<dbReference type="InterPro" id="IPR006664">
    <property type="entry name" value="OMP_bac"/>
</dbReference>
<feature type="region of interest" description="Disordered" evidence="5">
    <location>
        <begin position="32"/>
        <end position="90"/>
    </location>
</feature>
<dbReference type="CDD" id="cd07185">
    <property type="entry name" value="OmpA_C-like"/>
    <property type="match status" value="1"/>
</dbReference>
<evidence type="ECO:0000256" key="5">
    <source>
        <dbReference type="SAM" id="MobiDB-lite"/>
    </source>
</evidence>
<comment type="subcellular location">
    <subcellularLocation>
        <location evidence="1">Cell outer membrane</location>
    </subcellularLocation>
</comment>
<evidence type="ECO:0000256" key="1">
    <source>
        <dbReference type="ARBA" id="ARBA00004442"/>
    </source>
</evidence>
<keyword evidence="9" id="KW-1185">Reference proteome</keyword>